<dbReference type="AlphaFoldDB" id="Q6Z915"/>
<organism evidence="2 3">
    <name type="scientific">Oryza sativa subsp. japonica</name>
    <name type="common">Rice</name>
    <dbReference type="NCBI Taxonomy" id="39947"/>
    <lineage>
        <taxon>Eukaryota</taxon>
        <taxon>Viridiplantae</taxon>
        <taxon>Streptophyta</taxon>
        <taxon>Embryophyta</taxon>
        <taxon>Tracheophyta</taxon>
        <taxon>Spermatophyta</taxon>
        <taxon>Magnoliopsida</taxon>
        <taxon>Liliopsida</taxon>
        <taxon>Poales</taxon>
        <taxon>Poaceae</taxon>
        <taxon>BOP clade</taxon>
        <taxon>Oryzoideae</taxon>
        <taxon>Oryzeae</taxon>
        <taxon>Oryzinae</taxon>
        <taxon>Oryza</taxon>
        <taxon>Oryza sativa</taxon>
    </lineage>
</organism>
<sequence>MEESDLKRSVCVYLIFSVPQLTCRCRAVSLSDFHTSTILCIGYDTTDEKVHRSTRLHRYVQTTTRPIDSSSVMSPPAENIGACVRFAVSNTTRKIFFDGVGLLFSLAEKCENRQQTRNEGRRLWQRRPTTAAPRAAPAFPSPPLPSPKSVRGEEAAAAGATEAAAGRTRGSASAVARGARGAGGGWRRRRWLVPGGGADNEDRDRGDGDDNDAAGWARRP</sequence>
<reference evidence="3" key="1">
    <citation type="journal article" date="2005" name="Nature">
        <title>The map-based sequence of the rice genome.</title>
        <authorList>
            <consortium name="International rice genome sequencing project (IRGSP)"/>
            <person name="Matsumoto T."/>
            <person name="Wu J."/>
            <person name="Kanamori H."/>
            <person name="Katayose Y."/>
            <person name="Fujisawa M."/>
            <person name="Namiki N."/>
            <person name="Mizuno H."/>
            <person name="Yamamoto K."/>
            <person name="Antonio B.A."/>
            <person name="Baba T."/>
            <person name="Sakata K."/>
            <person name="Nagamura Y."/>
            <person name="Aoki H."/>
            <person name="Arikawa K."/>
            <person name="Arita K."/>
            <person name="Bito T."/>
            <person name="Chiden Y."/>
            <person name="Fujitsuka N."/>
            <person name="Fukunaka R."/>
            <person name="Hamada M."/>
            <person name="Harada C."/>
            <person name="Hayashi A."/>
            <person name="Hijishita S."/>
            <person name="Honda M."/>
            <person name="Hosokawa S."/>
            <person name="Ichikawa Y."/>
            <person name="Idonuma A."/>
            <person name="Iijima M."/>
            <person name="Ikeda M."/>
            <person name="Ikeno M."/>
            <person name="Ito K."/>
            <person name="Ito S."/>
            <person name="Ito T."/>
            <person name="Ito Y."/>
            <person name="Ito Y."/>
            <person name="Iwabuchi A."/>
            <person name="Kamiya K."/>
            <person name="Karasawa W."/>
            <person name="Kurita K."/>
            <person name="Katagiri S."/>
            <person name="Kikuta A."/>
            <person name="Kobayashi H."/>
            <person name="Kobayashi N."/>
            <person name="Machita K."/>
            <person name="Maehara T."/>
            <person name="Masukawa M."/>
            <person name="Mizubayashi T."/>
            <person name="Mukai Y."/>
            <person name="Nagasaki H."/>
            <person name="Nagata Y."/>
            <person name="Naito S."/>
            <person name="Nakashima M."/>
            <person name="Nakama Y."/>
            <person name="Nakamichi Y."/>
            <person name="Nakamura M."/>
            <person name="Meguro A."/>
            <person name="Negishi M."/>
            <person name="Ohta I."/>
            <person name="Ohta T."/>
            <person name="Okamoto M."/>
            <person name="Ono N."/>
            <person name="Saji S."/>
            <person name="Sakaguchi M."/>
            <person name="Sakai K."/>
            <person name="Shibata M."/>
            <person name="Shimokawa T."/>
            <person name="Song J."/>
            <person name="Takazaki Y."/>
            <person name="Terasawa K."/>
            <person name="Tsugane M."/>
            <person name="Tsuji K."/>
            <person name="Ueda S."/>
            <person name="Waki K."/>
            <person name="Yamagata H."/>
            <person name="Yamamoto M."/>
            <person name="Yamamoto S."/>
            <person name="Yamane H."/>
            <person name="Yoshiki S."/>
            <person name="Yoshihara R."/>
            <person name="Yukawa K."/>
            <person name="Zhong H."/>
            <person name="Yano M."/>
            <person name="Yuan Q."/>
            <person name="Ouyang S."/>
            <person name="Liu J."/>
            <person name="Jones K.M."/>
            <person name="Gansberger K."/>
            <person name="Moffat K."/>
            <person name="Hill J."/>
            <person name="Bera J."/>
            <person name="Fadrosh D."/>
            <person name="Jin S."/>
            <person name="Johri S."/>
            <person name="Kim M."/>
            <person name="Overton L."/>
            <person name="Reardon M."/>
            <person name="Tsitrin T."/>
            <person name="Vuong H."/>
            <person name="Weaver B."/>
            <person name="Ciecko A."/>
            <person name="Tallon L."/>
            <person name="Jackson J."/>
            <person name="Pai G."/>
            <person name="Aken S.V."/>
            <person name="Utterback T."/>
            <person name="Reidmuller S."/>
            <person name="Feldblyum T."/>
            <person name="Hsiao J."/>
            <person name="Zismann V."/>
            <person name="Iobst S."/>
            <person name="de Vazeille A.R."/>
            <person name="Buell C.R."/>
            <person name="Ying K."/>
            <person name="Li Y."/>
            <person name="Lu T."/>
            <person name="Huang Y."/>
            <person name="Zhao Q."/>
            <person name="Feng Q."/>
            <person name="Zhang L."/>
            <person name="Zhu J."/>
            <person name="Weng Q."/>
            <person name="Mu J."/>
            <person name="Lu Y."/>
            <person name="Fan D."/>
            <person name="Liu Y."/>
            <person name="Guan J."/>
            <person name="Zhang Y."/>
            <person name="Yu S."/>
            <person name="Liu X."/>
            <person name="Zhang Y."/>
            <person name="Hong G."/>
            <person name="Han B."/>
            <person name="Choisne N."/>
            <person name="Demange N."/>
            <person name="Orjeda G."/>
            <person name="Samain S."/>
            <person name="Cattolico L."/>
            <person name="Pelletier E."/>
            <person name="Couloux A."/>
            <person name="Segurens B."/>
            <person name="Wincker P."/>
            <person name="D'Hont A."/>
            <person name="Scarpelli C."/>
            <person name="Weissenbach J."/>
            <person name="Salanoubat M."/>
            <person name="Quetier F."/>
            <person name="Yu Y."/>
            <person name="Kim H.R."/>
            <person name="Rambo T."/>
            <person name="Currie J."/>
            <person name="Collura K."/>
            <person name="Luo M."/>
            <person name="Yang T."/>
            <person name="Ammiraju J.S.S."/>
            <person name="Engler F."/>
            <person name="Soderlund C."/>
            <person name="Wing R.A."/>
            <person name="Palmer L.E."/>
            <person name="de la Bastide M."/>
            <person name="Spiegel L."/>
            <person name="Nascimento L."/>
            <person name="Zutavern T."/>
            <person name="O'Shaughnessy A."/>
            <person name="Dike S."/>
            <person name="Dedhia N."/>
            <person name="Preston R."/>
            <person name="Balija V."/>
            <person name="McCombie W.R."/>
            <person name="Chow T."/>
            <person name="Chen H."/>
            <person name="Chung M."/>
            <person name="Chen C."/>
            <person name="Shaw J."/>
            <person name="Wu H."/>
            <person name="Hsiao K."/>
            <person name="Chao Y."/>
            <person name="Chu M."/>
            <person name="Cheng C."/>
            <person name="Hour A."/>
            <person name="Lee P."/>
            <person name="Lin S."/>
            <person name="Lin Y."/>
            <person name="Liou J."/>
            <person name="Liu S."/>
            <person name="Hsing Y."/>
            <person name="Raghuvanshi S."/>
            <person name="Mohanty A."/>
            <person name="Bharti A.K."/>
            <person name="Gaur A."/>
            <person name="Gupta V."/>
            <person name="Kumar D."/>
            <person name="Ravi V."/>
            <person name="Vij S."/>
            <person name="Kapur A."/>
            <person name="Khurana P."/>
            <person name="Khurana P."/>
            <person name="Khurana J.P."/>
            <person name="Tyagi A.K."/>
            <person name="Gaikwad K."/>
            <person name="Singh A."/>
            <person name="Dalal V."/>
            <person name="Srivastava S."/>
            <person name="Dixit A."/>
            <person name="Pal A.K."/>
            <person name="Ghazi I.A."/>
            <person name="Yadav M."/>
            <person name="Pandit A."/>
            <person name="Bhargava A."/>
            <person name="Sureshbabu K."/>
            <person name="Batra K."/>
            <person name="Sharma T.R."/>
            <person name="Mohapatra T."/>
            <person name="Singh N.K."/>
            <person name="Messing J."/>
            <person name="Nelson A.B."/>
            <person name="Fuks G."/>
            <person name="Kavchok S."/>
            <person name="Keizer G."/>
            <person name="Linton E."/>
            <person name="Llaca V."/>
            <person name="Song R."/>
            <person name="Tanyolac B."/>
            <person name="Young S."/>
            <person name="Ho-Il K."/>
            <person name="Hahn J.H."/>
            <person name="Sangsakoo G."/>
            <person name="Vanavichit A."/>
            <person name="de Mattos Luiz.A.T."/>
            <person name="Zimmer P.D."/>
            <person name="Malone G."/>
            <person name="Dellagostin O."/>
            <person name="de Oliveira A.C."/>
            <person name="Bevan M."/>
            <person name="Bancroft I."/>
            <person name="Minx P."/>
            <person name="Cordum H."/>
            <person name="Wilson R."/>
            <person name="Cheng Z."/>
            <person name="Jin W."/>
            <person name="Jiang J."/>
            <person name="Leong S.A."/>
            <person name="Iwama H."/>
            <person name="Gojobori T."/>
            <person name="Itoh T."/>
            <person name="Niimura Y."/>
            <person name="Fujii Y."/>
            <person name="Habara T."/>
            <person name="Sakai H."/>
            <person name="Sato Y."/>
            <person name="Wilson G."/>
            <person name="Kumar K."/>
            <person name="McCouch S."/>
            <person name="Juretic N."/>
            <person name="Hoen D."/>
            <person name="Wright S."/>
            <person name="Bruskiewich R."/>
            <person name="Bureau T."/>
            <person name="Miyao A."/>
            <person name="Hirochika H."/>
            <person name="Nishikawa T."/>
            <person name="Kadowaki K."/>
            <person name="Sugiura M."/>
            <person name="Burr B."/>
            <person name="Sasaki T."/>
        </authorList>
    </citation>
    <scope>NUCLEOTIDE SEQUENCE [LARGE SCALE GENOMIC DNA]</scope>
    <source>
        <strain evidence="3">cv. Nipponbare</strain>
    </source>
</reference>
<evidence type="ECO:0000313" key="3">
    <source>
        <dbReference type="Proteomes" id="UP000000763"/>
    </source>
</evidence>
<evidence type="ECO:0000256" key="1">
    <source>
        <dbReference type="SAM" id="MobiDB-lite"/>
    </source>
</evidence>
<feature type="compositionally biased region" description="Low complexity" evidence="1">
    <location>
        <begin position="155"/>
        <end position="179"/>
    </location>
</feature>
<accession>Q6Z915</accession>
<proteinExistence type="predicted"/>
<feature type="region of interest" description="Disordered" evidence="1">
    <location>
        <begin position="115"/>
        <end position="220"/>
    </location>
</feature>
<gene>
    <name evidence="2" type="primary">P0494D11.13</name>
</gene>
<protein>
    <submittedName>
        <fullName evidence="2">Uncharacterized protein</fullName>
    </submittedName>
</protein>
<name>Q6Z915_ORYSJ</name>
<feature type="compositionally biased region" description="Low complexity" evidence="1">
    <location>
        <begin position="127"/>
        <end position="138"/>
    </location>
</feature>
<dbReference type="Proteomes" id="UP000000763">
    <property type="component" value="Chromosome 8"/>
</dbReference>
<dbReference type="EMBL" id="AP004751">
    <property type="protein sequence ID" value="BAD03431.1"/>
    <property type="molecule type" value="Genomic_DNA"/>
</dbReference>
<reference evidence="3" key="2">
    <citation type="journal article" date="2008" name="Nucleic Acids Res.">
        <title>The rice annotation project database (RAP-DB): 2008 update.</title>
        <authorList>
            <consortium name="The rice annotation project (RAP)"/>
        </authorList>
    </citation>
    <scope>GENOME REANNOTATION</scope>
    <source>
        <strain evidence="3">cv. Nipponbare</strain>
    </source>
</reference>
<evidence type="ECO:0000313" key="2">
    <source>
        <dbReference type="EMBL" id="BAD03431.1"/>
    </source>
</evidence>